<gene>
    <name evidence="2" type="ORF">NIES2135_27060</name>
</gene>
<feature type="signal peptide" evidence="1">
    <location>
        <begin position="1"/>
        <end position="25"/>
    </location>
</feature>
<evidence type="ECO:0000313" key="2">
    <source>
        <dbReference type="EMBL" id="BAY55881.1"/>
    </source>
</evidence>
<keyword evidence="1" id="KW-0732">Signal</keyword>
<sequence>MNSKIFSIAASVALMLAGSVPSAIASSDVRCFVGRLNGDALCPKFDSNGQLKSTTRINRKGKRSVIRRQQPPARPLVLFKPMGSYRGNLNSNR</sequence>
<proteinExistence type="predicted"/>
<organism evidence="2 3">
    <name type="scientific">Leptolyngbya boryana NIES-2135</name>
    <dbReference type="NCBI Taxonomy" id="1973484"/>
    <lineage>
        <taxon>Bacteria</taxon>
        <taxon>Bacillati</taxon>
        <taxon>Cyanobacteriota</taxon>
        <taxon>Cyanophyceae</taxon>
        <taxon>Leptolyngbyales</taxon>
        <taxon>Leptolyngbyaceae</taxon>
        <taxon>Leptolyngbya group</taxon>
        <taxon>Leptolyngbya</taxon>
    </lineage>
</organism>
<accession>A0A1Z4JGM8</accession>
<evidence type="ECO:0000256" key="1">
    <source>
        <dbReference type="SAM" id="SignalP"/>
    </source>
</evidence>
<keyword evidence="3" id="KW-1185">Reference proteome</keyword>
<dbReference type="EMBL" id="AP018203">
    <property type="protein sequence ID" value="BAY55881.1"/>
    <property type="molecule type" value="Genomic_DNA"/>
</dbReference>
<evidence type="ECO:0000313" key="3">
    <source>
        <dbReference type="Proteomes" id="UP000217895"/>
    </source>
</evidence>
<dbReference type="Proteomes" id="UP000217895">
    <property type="component" value="Chromosome"/>
</dbReference>
<reference evidence="2 3" key="1">
    <citation type="submission" date="2017-06" db="EMBL/GenBank/DDBJ databases">
        <title>Genome sequencing of cyanobaciteial culture collection at National Institute for Environmental Studies (NIES).</title>
        <authorList>
            <person name="Hirose Y."/>
            <person name="Shimura Y."/>
            <person name="Fujisawa T."/>
            <person name="Nakamura Y."/>
            <person name="Kawachi M."/>
        </authorList>
    </citation>
    <scope>NUCLEOTIDE SEQUENCE [LARGE SCALE GENOMIC DNA]</scope>
    <source>
        <strain evidence="2 3">NIES-2135</strain>
    </source>
</reference>
<dbReference type="AlphaFoldDB" id="A0A1Z4JGM8"/>
<name>A0A1Z4JGM8_LEPBY</name>
<protein>
    <submittedName>
        <fullName evidence="2">Uncharacterized protein</fullName>
    </submittedName>
</protein>
<feature type="chain" id="PRO_5012464503" evidence="1">
    <location>
        <begin position="26"/>
        <end position="93"/>
    </location>
</feature>